<evidence type="ECO:0000313" key="1">
    <source>
        <dbReference type="EnsemblMetazoa" id="PPA44623.1"/>
    </source>
</evidence>
<dbReference type="Proteomes" id="UP000005239">
    <property type="component" value="Unassembled WGS sequence"/>
</dbReference>
<accession>A0A8R1V1U1</accession>
<name>A0A2A6CRB9_PRIPA</name>
<dbReference type="AlphaFoldDB" id="A0A2A6CRB9"/>
<dbReference type="EnsemblMetazoa" id="PPA44623.1">
    <property type="protein sequence ID" value="PPA44623.1"/>
    <property type="gene ID" value="WBGene00282992"/>
</dbReference>
<reference evidence="2" key="1">
    <citation type="journal article" date="2008" name="Nat. Genet.">
        <title>The Pristionchus pacificus genome provides a unique perspective on nematode lifestyle and parasitism.</title>
        <authorList>
            <person name="Dieterich C."/>
            <person name="Clifton S.W."/>
            <person name="Schuster L.N."/>
            <person name="Chinwalla A."/>
            <person name="Delehaunty K."/>
            <person name="Dinkelacker I."/>
            <person name="Fulton L."/>
            <person name="Fulton R."/>
            <person name="Godfrey J."/>
            <person name="Minx P."/>
            <person name="Mitreva M."/>
            <person name="Roeseler W."/>
            <person name="Tian H."/>
            <person name="Witte H."/>
            <person name="Yang S.P."/>
            <person name="Wilson R.K."/>
            <person name="Sommer R.J."/>
        </authorList>
    </citation>
    <scope>NUCLEOTIDE SEQUENCE [LARGE SCALE GENOMIC DNA]</scope>
    <source>
        <strain evidence="2">PS312</strain>
    </source>
</reference>
<gene>
    <name evidence="1" type="primary">WBGene00282992</name>
</gene>
<accession>A0A2A6CRB9</accession>
<protein>
    <submittedName>
        <fullName evidence="1">Uncharacterized protein</fullName>
    </submittedName>
</protein>
<evidence type="ECO:0000313" key="2">
    <source>
        <dbReference type="Proteomes" id="UP000005239"/>
    </source>
</evidence>
<reference evidence="1" key="2">
    <citation type="submission" date="2022-06" db="UniProtKB">
        <authorList>
            <consortium name="EnsemblMetazoa"/>
        </authorList>
    </citation>
    <scope>IDENTIFICATION</scope>
    <source>
        <strain evidence="1">PS312</strain>
    </source>
</reference>
<keyword evidence="2" id="KW-1185">Reference proteome</keyword>
<sequence>MFCGRFWHKSTTRFNDFGDRSYGSKNPGFSESPILRIKPLRMRGNQKLVVVIRISLIDRIALQASCHKLSTFERLDFGDESLKMADKIMNSNDKQFSG</sequence>
<proteinExistence type="predicted"/>
<organism evidence="1 2">
    <name type="scientific">Pristionchus pacificus</name>
    <name type="common">Parasitic nematode worm</name>
    <dbReference type="NCBI Taxonomy" id="54126"/>
    <lineage>
        <taxon>Eukaryota</taxon>
        <taxon>Metazoa</taxon>
        <taxon>Ecdysozoa</taxon>
        <taxon>Nematoda</taxon>
        <taxon>Chromadorea</taxon>
        <taxon>Rhabditida</taxon>
        <taxon>Rhabditina</taxon>
        <taxon>Diplogasteromorpha</taxon>
        <taxon>Diplogasteroidea</taxon>
        <taxon>Neodiplogasteridae</taxon>
        <taxon>Pristionchus</taxon>
    </lineage>
</organism>